<keyword evidence="1" id="KW-0808">Transferase</keyword>
<reference evidence="1 2" key="1">
    <citation type="journal article" date="2018" name="Front. Plant Sci.">
        <title>Red Clover (Trifolium pratense) and Zigzag Clover (T. medium) - A Picture of Genomic Similarities and Differences.</title>
        <authorList>
            <person name="Dluhosova J."/>
            <person name="Istvanek J."/>
            <person name="Nedelnik J."/>
            <person name="Repkova J."/>
        </authorList>
    </citation>
    <scope>NUCLEOTIDE SEQUENCE [LARGE SCALE GENOMIC DNA]</scope>
    <source>
        <strain evidence="2">cv. 10/8</strain>
        <tissue evidence="1">Leaf</tissue>
    </source>
</reference>
<dbReference type="PANTHER" id="PTHR33710">
    <property type="entry name" value="BNAC02G09200D PROTEIN"/>
    <property type="match status" value="1"/>
</dbReference>
<dbReference type="GO" id="GO:0003964">
    <property type="term" value="F:RNA-directed DNA polymerase activity"/>
    <property type="evidence" value="ECO:0007669"/>
    <property type="project" value="UniProtKB-KW"/>
</dbReference>
<keyword evidence="1" id="KW-0695">RNA-directed DNA polymerase</keyword>
<dbReference type="PANTHER" id="PTHR33710:SF77">
    <property type="entry name" value="DNASE I-LIKE SUPERFAMILY PROTEIN"/>
    <property type="match status" value="1"/>
</dbReference>
<accession>A0A392NKD7</accession>
<comment type="caution">
    <text evidence="1">The sequence shown here is derived from an EMBL/GenBank/DDBJ whole genome shotgun (WGS) entry which is preliminary data.</text>
</comment>
<dbReference type="EMBL" id="LXQA010040654">
    <property type="protein sequence ID" value="MCH99565.1"/>
    <property type="molecule type" value="Genomic_DNA"/>
</dbReference>
<sequence>SASCSTLIRHKSDHYPILLDFNFSNTTFVSQFKFLRMWTLHESCKQLISDTWNTPLVGCPMYILTSKLKLLKDHLKTWNKQIFGNVHSFVKEAEEELNIIQNQIHSNGINDTLSDLEKKAQVHLEDALNRQEWFWKEKAIVNWHVDDCRSHS</sequence>
<dbReference type="Proteomes" id="UP000265520">
    <property type="component" value="Unassembled WGS sequence"/>
</dbReference>
<evidence type="ECO:0000313" key="2">
    <source>
        <dbReference type="Proteomes" id="UP000265520"/>
    </source>
</evidence>
<dbReference type="AlphaFoldDB" id="A0A392NKD7"/>
<keyword evidence="1" id="KW-0548">Nucleotidyltransferase</keyword>
<keyword evidence="2" id="KW-1185">Reference proteome</keyword>
<evidence type="ECO:0000313" key="1">
    <source>
        <dbReference type="EMBL" id="MCH99565.1"/>
    </source>
</evidence>
<organism evidence="1 2">
    <name type="scientific">Trifolium medium</name>
    <dbReference type="NCBI Taxonomy" id="97028"/>
    <lineage>
        <taxon>Eukaryota</taxon>
        <taxon>Viridiplantae</taxon>
        <taxon>Streptophyta</taxon>
        <taxon>Embryophyta</taxon>
        <taxon>Tracheophyta</taxon>
        <taxon>Spermatophyta</taxon>
        <taxon>Magnoliopsida</taxon>
        <taxon>eudicotyledons</taxon>
        <taxon>Gunneridae</taxon>
        <taxon>Pentapetalae</taxon>
        <taxon>rosids</taxon>
        <taxon>fabids</taxon>
        <taxon>Fabales</taxon>
        <taxon>Fabaceae</taxon>
        <taxon>Papilionoideae</taxon>
        <taxon>50 kb inversion clade</taxon>
        <taxon>NPAAA clade</taxon>
        <taxon>Hologalegina</taxon>
        <taxon>IRL clade</taxon>
        <taxon>Trifolieae</taxon>
        <taxon>Trifolium</taxon>
    </lineage>
</organism>
<feature type="non-terminal residue" evidence="1">
    <location>
        <position position="1"/>
    </location>
</feature>
<name>A0A392NKD7_9FABA</name>
<proteinExistence type="predicted"/>
<protein>
    <submittedName>
        <fullName evidence="1">RNA-directed DNA polymerase (Reverse transcriptase)</fullName>
    </submittedName>
</protein>